<dbReference type="SMART" id="SM00729">
    <property type="entry name" value="Elp3"/>
    <property type="match status" value="1"/>
</dbReference>
<evidence type="ECO:0000256" key="6">
    <source>
        <dbReference type="SAM" id="MobiDB-lite"/>
    </source>
</evidence>
<evidence type="ECO:0000313" key="8">
    <source>
        <dbReference type="EMBL" id="OXM69551.1"/>
    </source>
</evidence>
<proteinExistence type="predicted"/>
<name>A0A229TF24_9PSEU</name>
<keyword evidence="4" id="KW-0408">Iron</keyword>
<dbReference type="AlphaFoldDB" id="A0A229TF24"/>
<dbReference type="GO" id="GO:0046872">
    <property type="term" value="F:metal ion binding"/>
    <property type="evidence" value="ECO:0007669"/>
    <property type="project" value="UniProtKB-KW"/>
</dbReference>
<dbReference type="Gene3D" id="3.40.50.280">
    <property type="entry name" value="Cobalamin-binding domain"/>
    <property type="match status" value="1"/>
</dbReference>
<dbReference type="SFLD" id="SFLDS00029">
    <property type="entry name" value="Radical_SAM"/>
    <property type="match status" value="1"/>
</dbReference>
<dbReference type="InterPro" id="IPR007197">
    <property type="entry name" value="rSAM"/>
</dbReference>
<dbReference type="PANTHER" id="PTHR43409">
    <property type="entry name" value="ANAEROBIC MAGNESIUM-PROTOPORPHYRIN IX MONOMETHYL ESTER CYCLASE-RELATED"/>
    <property type="match status" value="1"/>
</dbReference>
<dbReference type="InterPro" id="IPR051198">
    <property type="entry name" value="BchE-like"/>
</dbReference>
<gene>
    <name evidence="8" type="ORF">CF165_08525</name>
</gene>
<evidence type="ECO:0000256" key="1">
    <source>
        <dbReference type="ARBA" id="ARBA00001966"/>
    </source>
</evidence>
<keyword evidence="2" id="KW-0949">S-adenosyl-L-methionine</keyword>
<dbReference type="GO" id="GO:0005829">
    <property type="term" value="C:cytosol"/>
    <property type="evidence" value="ECO:0007669"/>
    <property type="project" value="TreeGrafter"/>
</dbReference>
<dbReference type="InterPro" id="IPR006638">
    <property type="entry name" value="Elp3/MiaA/NifB-like_rSAM"/>
</dbReference>
<dbReference type="Pfam" id="PF04055">
    <property type="entry name" value="Radical_SAM"/>
    <property type="match status" value="1"/>
</dbReference>
<dbReference type="RefSeq" id="WP_093946876.1">
    <property type="nucleotide sequence ID" value="NZ_NMUL01000007.1"/>
</dbReference>
<dbReference type="GO" id="GO:0003824">
    <property type="term" value="F:catalytic activity"/>
    <property type="evidence" value="ECO:0007669"/>
    <property type="project" value="InterPro"/>
</dbReference>
<dbReference type="InterPro" id="IPR058240">
    <property type="entry name" value="rSAM_sf"/>
</dbReference>
<evidence type="ECO:0000256" key="3">
    <source>
        <dbReference type="ARBA" id="ARBA00022723"/>
    </source>
</evidence>
<evidence type="ECO:0000259" key="7">
    <source>
        <dbReference type="SMART" id="SM00729"/>
    </source>
</evidence>
<dbReference type="Proteomes" id="UP000215199">
    <property type="component" value="Unassembled WGS sequence"/>
</dbReference>
<organism evidence="8 9">
    <name type="scientific">Amycolatopsis vastitatis</name>
    <dbReference type="NCBI Taxonomy" id="1905142"/>
    <lineage>
        <taxon>Bacteria</taxon>
        <taxon>Bacillati</taxon>
        <taxon>Actinomycetota</taxon>
        <taxon>Actinomycetes</taxon>
        <taxon>Pseudonocardiales</taxon>
        <taxon>Pseudonocardiaceae</taxon>
        <taxon>Amycolatopsis</taxon>
    </lineage>
</organism>
<evidence type="ECO:0000256" key="4">
    <source>
        <dbReference type="ARBA" id="ARBA00023004"/>
    </source>
</evidence>
<dbReference type="SFLD" id="SFLDG01082">
    <property type="entry name" value="B12-binding_domain_containing"/>
    <property type="match status" value="1"/>
</dbReference>
<evidence type="ECO:0000256" key="5">
    <source>
        <dbReference type="ARBA" id="ARBA00023014"/>
    </source>
</evidence>
<sequence length="514" mass="58090">MRVGILDLLGPPIRRPVDFAYQLLITKQYASITPQAISVWCRRQGHETFYATYYGLGRPHRLLPADLDVVFISCYTQVSHLAYALAKLYSRAGVRTVIGGPHAKAFPVDCLRFFDLVVRECDPALITDILAGQFDPGTVISADRPFDDVPTVEERMPEIRASAFFWGRKPLLLSAVPMLASMGCPYRCDFCIDWSSTYRPLPADRLRADLRYLARHLPGRLIVFHDPNFAVKFDQVFETLEAQPPGERPPYIIESSLTVLRGDRPRRLKETNCAMVAPGVESWTDYSNKAGVGRTGGAGKVDRVAAHFAQLAENVPYLQANFMFGLDTDQGDEPVELTKRFMDLAPFAFPTINIPVPFGGTPLHDQLTDGGRILSTMPFSFYYAPYLVTTIKHYDPVTYYEKLIELYTHASSPEMLRRRLQTTSSRLIGSVHRARTASFRSDIASFRRIRGMLRTDPQFLAFHEGRTATLPQFYRHIDERLLGRYAELLSPADRTPDLSPMGSHRDDGQDLRKS</sequence>
<feature type="region of interest" description="Disordered" evidence="6">
    <location>
        <begin position="493"/>
        <end position="514"/>
    </location>
</feature>
<comment type="cofactor">
    <cofactor evidence="1">
        <name>[4Fe-4S] cluster</name>
        <dbReference type="ChEBI" id="CHEBI:49883"/>
    </cofactor>
</comment>
<keyword evidence="3" id="KW-0479">Metal-binding</keyword>
<dbReference type="OrthoDB" id="5298546at2"/>
<keyword evidence="5" id="KW-0411">Iron-sulfur</keyword>
<dbReference type="GO" id="GO:0051536">
    <property type="term" value="F:iron-sulfur cluster binding"/>
    <property type="evidence" value="ECO:0007669"/>
    <property type="project" value="UniProtKB-KW"/>
</dbReference>
<evidence type="ECO:0000313" key="9">
    <source>
        <dbReference type="Proteomes" id="UP000215199"/>
    </source>
</evidence>
<feature type="compositionally biased region" description="Basic and acidic residues" evidence="6">
    <location>
        <begin position="503"/>
        <end position="514"/>
    </location>
</feature>
<feature type="domain" description="Elp3/MiaA/NifB-like radical SAM core" evidence="7">
    <location>
        <begin position="174"/>
        <end position="385"/>
    </location>
</feature>
<accession>A0A229TF24</accession>
<keyword evidence="9" id="KW-1185">Reference proteome</keyword>
<comment type="caution">
    <text evidence="8">The sequence shown here is derived from an EMBL/GenBank/DDBJ whole genome shotgun (WGS) entry which is preliminary data.</text>
</comment>
<dbReference type="PANTHER" id="PTHR43409:SF7">
    <property type="entry name" value="BLL1977 PROTEIN"/>
    <property type="match status" value="1"/>
</dbReference>
<reference evidence="9" key="1">
    <citation type="submission" date="2017-07" db="EMBL/GenBank/DDBJ databases">
        <title>Comparative genome mining reveals phylogenetic distribution patterns of secondary metabolites in Amycolatopsis.</title>
        <authorList>
            <person name="Adamek M."/>
            <person name="Alanjary M."/>
            <person name="Sales-Ortells H."/>
            <person name="Goodfellow M."/>
            <person name="Bull A.T."/>
            <person name="Kalinowski J."/>
            <person name="Ziemert N."/>
        </authorList>
    </citation>
    <scope>NUCLEOTIDE SEQUENCE [LARGE SCALE GENOMIC DNA]</scope>
    <source>
        <strain evidence="9">H5</strain>
    </source>
</reference>
<evidence type="ECO:0000256" key="2">
    <source>
        <dbReference type="ARBA" id="ARBA00022691"/>
    </source>
</evidence>
<protein>
    <submittedName>
        <fullName evidence="8">Radical SAM protein</fullName>
    </submittedName>
</protein>
<dbReference type="SUPFAM" id="SSF102114">
    <property type="entry name" value="Radical SAM enzymes"/>
    <property type="match status" value="1"/>
</dbReference>
<dbReference type="EMBL" id="NMUL01000007">
    <property type="protein sequence ID" value="OXM69551.1"/>
    <property type="molecule type" value="Genomic_DNA"/>
</dbReference>